<dbReference type="Gene3D" id="3.30.420.40">
    <property type="match status" value="1"/>
</dbReference>
<dbReference type="InterPro" id="IPR000600">
    <property type="entry name" value="ROK"/>
</dbReference>
<dbReference type="EMBL" id="FOFG01000024">
    <property type="protein sequence ID" value="SER53633.1"/>
    <property type="molecule type" value="Genomic_DNA"/>
</dbReference>
<evidence type="ECO:0000313" key="2">
    <source>
        <dbReference type="Proteomes" id="UP000199647"/>
    </source>
</evidence>
<dbReference type="PANTHER" id="PTHR18964:SF169">
    <property type="entry name" value="N-ACETYLMANNOSAMINE KINASE"/>
    <property type="match status" value="1"/>
</dbReference>
<gene>
    <name evidence="1" type="ORF">SAMN05216548_1245</name>
</gene>
<proteinExistence type="predicted"/>
<dbReference type="Pfam" id="PF00480">
    <property type="entry name" value="ROK"/>
    <property type="match status" value="1"/>
</dbReference>
<sequence length="106" mass="11022">MNARRLVAVAGEGNETASALLDRYARNVSVGIANLQQTMAPNFFILHGDVVGGGPVMTEAIDRHVRQLVPTRPGGEVEIVAGDAEDVAALRGAAGLVLSEALQFAV</sequence>
<dbReference type="AlphaFoldDB" id="A0A1H9Q174"/>
<reference evidence="1 2" key="1">
    <citation type="submission" date="2016-10" db="EMBL/GenBank/DDBJ databases">
        <authorList>
            <person name="de Groot N.N."/>
        </authorList>
    </citation>
    <scope>NUCLEOTIDE SEQUENCE [LARGE SCALE GENOMIC DNA]</scope>
    <source>
        <strain evidence="1 2">A52C2</strain>
    </source>
</reference>
<dbReference type="InterPro" id="IPR043129">
    <property type="entry name" value="ATPase_NBD"/>
</dbReference>
<dbReference type="Proteomes" id="UP000199647">
    <property type="component" value="Unassembled WGS sequence"/>
</dbReference>
<organism evidence="1 2">
    <name type="scientific">Faunimonas pinastri</name>
    <dbReference type="NCBI Taxonomy" id="1855383"/>
    <lineage>
        <taxon>Bacteria</taxon>
        <taxon>Pseudomonadati</taxon>
        <taxon>Pseudomonadota</taxon>
        <taxon>Alphaproteobacteria</taxon>
        <taxon>Hyphomicrobiales</taxon>
        <taxon>Afifellaceae</taxon>
        <taxon>Faunimonas</taxon>
    </lineage>
</organism>
<keyword evidence="2" id="KW-1185">Reference proteome</keyword>
<name>A0A1H9Q174_9HYPH</name>
<dbReference type="SUPFAM" id="SSF53067">
    <property type="entry name" value="Actin-like ATPase domain"/>
    <property type="match status" value="1"/>
</dbReference>
<protein>
    <submittedName>
        <fullName evidence="1">ROK family protein</fullName>
    </submittedName>
</protein>
<accession>A0A1H9Q174</accession>
<evidence type="ECO:0000313" key="1">
    <source>
        <dbReference type="EMBL" id="SER53633.1"/>
    </source>
</evidence>
<dbReference type="PANTHER" id="PTHR18964">
    <property type="entry name" value="ROK (REPRESSOR, ORF, KINASE) FAMILY"/>
    <property type="match status" value="1"/>
</dbReference>